<keyword evidence="12" id="KW-1185">Reference proteome</keyword>
<feature type="compositionally biased region" description="Pro residues" evidence="8">
    <location>
        <begin position="1175"/>
        <end position="1215"/>
    </location>
</feature>
<evidence type="ECO:0000256" key="1">
    <source>
        <dbReference type="ARBA" id="ARBA00005354"/>
    </source>
</evidence>
<dbReference type="InParanoid" id="A0A674BD46"/>
<feature type="compositionally biased region" description="Low complexity" evidence="8">
    <location>
        <begin position="1257"/>
        <end position="1273"/>
    </location>
</feature>
<dbReference type="GeneTree" id="ENSGT00940000159476"/>
<dbReference type="Ensembl" id="ENSSTUT00000073211.1">
    <property type="protein sequence ID" value="ENSSTUP00000068932.1"/>
    <property type="gene ID" value="ENSSTUG00000030262.1"/>
</dbReference>
<dbReference type="EC" id="2.7.11.1" evidence="2"/>
<keyword evidence="3 7" id="KW-0547">Nucleotide-binding</keyword>
<evidence type="ECO:0000256" key="4">
    <source>
        <dbReference type="ARBA" id="ARBA00022840"/>
    </source>
</evidence>
<feature type="compositionally biased region" description="Pro residues" evidence="8">
    <location>
        <begin position="818"/>
        <end position="843"/>
    </location>
</feature>
<comment type="catalytic activity">
    <reaction evidence="5">
        <text>L-threonyl-[protein] + ATP = O-phospho-L-threonyl-[protein] + ADP + H(+)</text>
        <dbReference type="Rhea" id="RHEA:46608"/>
        <dbReference type="Rhea" id="RHEA-COMP:11060"/>
        <dbReference type="Rhea" id="RHEA-COMP:11605"/>
        <dbReference type="ChEBI" id="CHEBI:15378"/>
        <dbReference type="ChEBI" id="CHEBI:30013"/>
        <dbReference type="ChEBI" id="CHEBI:30616"/>
        <dbReference type="ChEBI" id="CHEBI:61977"/>
        <dbReference type="ChEBI" id="CHEBI:456216"/>
        <dbReference type="EC" id="2.7.11.1"/>
    </reaction>
</comment>
<dbReference type="SUPFAM" id="SSF56112">
    <property type="entry name" value="Protein kinase-like (PK-like)"/>
    <property type="match status" value="1"/>
</dbReference>
<dbReference type="Gene3D" id="1.10.510.10">
    <property type="entry name" value="Transferase(Phosphotransferase) domain 1"/>
    <property type="match status" value="1"/>
</dbReference>
<feature type="compositionally biased region" description="Basic and acidic residues" evidence="8">
    <location>
        <begin position="213"/>
        <end position="225"/>
    </location>
</feature>
<feature type="domain" description="Doublecortin" evidence="10">
    <location>
        <begin position="83"/>
        <end position="160"/>
    </location>
</feature>
<feature type="region of interest" description="Disordered" evidence="8">
    <location>
        <begin position="338"/>
        <end position="410"/>
    </location>
</feature>
<feature type="binding site" evidence="7">
    <location>
        <position position="489"/>
    </location>
    <ligand>
        <name>ATP</name>
        <dbReference type="ChEBI" id="CHEBI:30616"/>
    </ligand>
</feature>
<dbReference type="SUPFAM" id="SSF89837">
    <property type="entry name" value="Doublecortin (DC)"/>
    <property type="match status" value="1"/>
</dbReference>
<evidence type="ECO:0000256" key="6">
    <source>
        <dbReference type="ARBA" id="ARBA00048679"/>
    </source>
</evidence>
<proteinExistence type="inferred from homology"/>
<dbReference type="PROSITE" id="PS50011">
    <property type="entry name" value="PROTEIN_KINASE_DOM"/>
    <property type="match status" value="1"/>
</dbReference>
<dbReference type="InterPro" id="IPR000719">
    <property type="entry name" value="Prot_kinase_dom"/>
</dbReference>
<evidence type="ECO:0000259" key="10">
    <source>
        <dbReference type="PROSITE" id="PS50309"/>
    </source>
</evidence>
<dbReference type="PANTHER" id="PTHR24347">
    <property type="entry name" value="SERINE/THREONINE-PROTEIN KINASE"/>
    <property type="match status" value="1"/>
</dbReference>
<protein>
    <recommendedName>
        <fullName evidence="2">non-specific serine/threonine protein kinase</fullName>
        <ecNumber evidence="2">2.7.11.1</ecNumber>
    </recommendedName>
</protein>
<feature type="compositionally biased region" description="Polar residues" evidence="8">
    <location>
        <begin position="780"/>
        <end position="789"/>
    </location>
</feature>
<evidence type="ECO:0000313" key="12">
    <source>
        <dbReference type="Proteomes" id="UP000472277"/>
    </source>
</evidence>
<evidence type="ECO:0000256" key="8">
    <source>
        <dbReference type="SAM" id="MobiDB-lite"/>
    </source>
</evidence>
<dbReference type="InterPro" id="IPR003533">
    <property type="entry name" value="Doublecortin_dom"/>
</dbReference>
<dbReference type="OMA" id="YRPTQTT"/>
<feature type="compositionally biased region" description="Polar residues" evidence="8">
    <location>
        <begin position="759"/>
        <end position="771"/>
    </location>
</feature>
<dbReference type="PROSITE" id="PS50309">
    <property type="entry name" value="DC"/>
    <property type="match status" value="1"/>
</dbReference>
<feature type="compositionally biased region" description="Pro residues" evidence="8">
    <location>
        <begin position="1234"/>
        <end position="1256"/>
    </location>
</feature>
<dbReference type="Pfam" id="PF00069">
    <property type="entry name" value="Pkinase"/>
    <property type="match status" value="1"/>
</dbReference>
<feature type="compositionally biased region" description="Acidic residues" evidence="8">
    <location>
        <begin position="345"/>
        <end position="354"/>
    </location>
</feature>
<dbReference type="Gene3D" id="3.10.20.230">
    <property type="entry name" value="Doublecortin domain"/>
    <property type="match status" value="1"/>
</dbReference>
<evidence type="ECO:0000256" key="2">
    <source>
        <dbReference type="ARBA" id="ARBA00012513"/>
    </source>
</evidence>
<feature type="region of interest" description="Disordered" evidence="8">
    <location>
        <begin position="249"/>
        <end position="323"/>
    </location>
</feature>
<dbReference type="CTD" id="85443"/>
<sequence length="1336" mass="145648">MTPVWKQRFGCGYAAPGTRWRAACQSRDSSLSKRMGGIPHPQAWPSLPLPHLDPFPTATRTHLPPPFPVFHTRHAEQSAERPRLVTVVRPCGHSTLRKVTLLLNRRSVVSYEQLLLDISEALGFPRWHRARVTRLYTPHAREVRGVCDFFRGESAFLALGKSRPELRSVEEALEELFPQHSCYRNDALRAWERRLQPSPDKAAKADSGYSEGTDIHTHPDKDTHTSLDTNTQTYSVTYTQGCNLDTHTHTHQDTLTQPNTHPKTLTHHNTHPNRRSTHKNKHPTRQPIHPIHTHLDTDAHTHTHPNTHNNQHSTHPSHPANHLQRVKVKVAAREILSSPIGPSTQEEEPGEELDTPPPPLCRNCKPSEGPNPRAGRAPLPPVTRKQTGNGPHNQEVEKAHVGPTPLHTGPICRLEQESFSQSEPSASASKQEEARTKQEVIFDLPFDGSDVTLSDIERCYDIGRVVGDGNFAVVHECHRRDNGEAFAVKIVEHSKLIGREHMMQNELSLLGSLSHPRVVRLFTHHHTHTHSYLVMEMVAGGDLFEAIAVRGKFPEEEAGLMVCDVSEALRYIHSKTIVHRDLKPENLLVECSSHGVSRLKLGDFGLAMVVTEPIFTVCGTPTYVAPEILSETGYGLPVDLWALGVILYVLLCGFPPFRSRDRDQGELFQMIREAHLTFLSPYWDGISDGARGLVRALLQVDPTERLTAVQTLMHPWIQTTTDQYRPTQTTTDQYRPTQTTTDQYRPTQTTTDQYRPTQISTDQQSPAQPSKVQHRHEPISANQQSPAKTSTEHYRPVQSPTTGQSRPAQTTTEHHGPVPTPDQQRPPHPIPPAHHPPTQPAPSPHSGTQPAPSPHSITQPAPSPHSGTQPAPSPHSGTQPAPSPHSGTQPAPSPHSGTQPAPSPHSGTQPAPSPHSITQPAPSPHSGTQPAPSPHSGTQPAPSPHSTTQPAPSPHSITQPAPSPHSGTQPAPSPHSGTQPAPSPHSITQPAPSPHSGTQPAPSPHSGTQPAPSPHSGTQPAPSPHSPAPSQPHLLTPAPSQPHLLTPAPSQPHLLTPAPSLPHLLTPAPSQPHLLTPSPSQPHLLTPAPSQPHLLTPAPSQPHLLTPAPSQPHLLTPAPSQPHLLTPAPSQPHLLTPAPSQPHLLTPAPSQPHLLTPAPSQPHLLTPAPSQPHLLTPPPSRTHQPPPSPPAVAPLNPPTQFPHPPSYPQQHPNPAPTHLAEPLNLPSHSTQPPSLHPPYLPPNTHPFPAEYPPSPSTPHIHQQCPTPQQQHPSPTSPQPILLIDGVPETLNASPGIEKIWYSAQTLFRICVSGTHQLSYTDVQFHSNKIVINNFTI</sequence>
<evidence type="ECO:0000313" key="11">
    <source>
        <dbReference type="Ensembl" id="ENSSTUP00000068932.1"/>
    </source>
</evidence>
<dbReference type="KEGG" id="stru:115173229"/>
<dbReference type="PROSITE" id="PS00108">
    <property type="entry name" value="PROTEIN_KINASE_ST"/>
    <property type="match status" value="1"/>
</dbReference>
<dbReference type="InterPro" id="IPR008271">
    <property type="entry name" value="Ser/Thr_kinase_AS"/>
</dbReference>
<evidence type="ECO:0000256" key="7">
    <source>
        <dbReference type="PROSITE-ProRule" id="PRU10141"/>
    </source>
</evidence>
<dbReference type="InterPro" id="IPR017441">
    <property type="entry name" value="Protein_kinase_ATP_BS"/>
</dbReference>
<dbReference type="PROSITE" id="PS00107">
    <property type="entry name" value="PROTEIN_KINASE_ATP"/>
    <property type="match status" value="1"/>
</dbReference>
<dbReference type="OrthoDB" id="1738954at2759"/>
<comment type="similarity">
    <text evidence="1">Belongs to the protein kinase superfamily. CAMK Ser/Thr protein kinase family. CaMK subfamily.</text>
</comment>
<feature type="region of interest" description="Disordered" evidence="8">
    <location>
        <begin position="194"/>
        <end position="228"/>
    </location>
</feature>
<feature type="compositionally biased region" description="Low complexity" evidence="8">
    <location>
        <begin position="723"/>
        <end position="758"/>
    </location>
</feature>
<feature type="compositionally biased region" description="Basic residues" evidence="8">
    <location>
        <begin position="264"/>
        <end position="284"/>
    </location>
</feature>
<feature type="domain" description="Protein kinase" evidence="9">
    <location>
        <begin position="460"/>
        <end position="717"/>
    </location>
</feature>
<dbReference type="GO" id="GO:0035556">
    <property type="term" value="P:intracellular signal transduction"/>
    <property type="evidence" value="ECO:0007669"/>
    <property type="project" value="InterPro"/>
</dbReference>
<reference evidence="11" key="1">
    <citation type="submission" date="2025-08" db="UniProtKB">
        <authorList>
            <consortium name="Ensembl"/>
        </authorList>
    </citation>
    <scope>IDENTIFICATION</scope>
</reference>
<dbReference type="GO" id="GO:0005524">
    <property type="term" value="F:ATP binding"/>
    <property type="evidence" value="ECO:0007669"/>
    <property type="project" value="UniProtKB-UniRule"/>
</dbReference>
<dbReference type="SMART" id="SM00220">
    <property type="entry name" value="S_TKc"/>
    <property type="match status" value="1"/>
</dbReference>
<keyword evidence="4 7" id="KW-0067">ATP-binding</keyword>
<gene>
    <name evidence="11" type="primary">dclk3</name>
</gene>
<evidence type="ECO:0000256" key="3">
    <source>
        <dbReference type="ARBA" id="ARBA00022741"/>
    </source>
</evidence>
<dbReference type="InterPro" id="IPR011009">
    <property type="entry name" value="Kinase-like_dom_sf"/>
</dbReference>
<feature type="compositionally biased region" description="Polar residues" evidence="8">
    <location>
        <begin position="798"/>
        <end position="811"/>
    </location>
</feature>
<name>A0A674BD46_SALTR</name>
<dbReference type="InterPro" id="IPR036572">
    <property type="entry name" value="Doublecortin_dom_sf"/>
</dbReference>
<dbReference type="Proteomes" id="UP000472277">
    <property type="component" value="Chromosome 34"/>
</dbReference>
<feature type="compositionally biased region" description="Low complexity" evidence="8">
    <location>
        <begin position="304"/>
        <end position="319"/>
    </location>
</feature>
<evidence type="ECO:0000259" key="9">
    <source>
        <dbReference type="PROSITE" id="PS50011"/>
    </source>
</evidence>
<organism evidence="11 12">
    <name type="scientific">Salmo trutta</name>
    <name type="common">Brown trout</name>
    <dbReference type="NCBI Taxonomy" id="8032"/>
    <lineage>
        <taxon>Eukaryota</taxon>
        <taxon>Metazoa</taxon>
        <taxon>Chordata</taxon>
        <taxon>Craniata</taxon>
        <taxon>Vertebrata</taxon>
        <taxon>Euteleostomi</taxon>
        <taxon>Actinopterygii</taxon>
        <taxon>Neopterygii</taxon>
        <taxon>Teleostei</taxon>
        <taxon>Protacanthopterygii</taxon>
        <taxon>Salmoniformes</taxon>
        <taxon>Salmonidae</taxon>
        <taxon>Salmoninae</taxon>
        <taxon>Salmo</taxon>
    </lineage>
</organism>
<accession>A0A674BD46</accession>
<feature type="region of interest" description="Disordered" evidence="8">
    <location>
        <begin position="723"/>
        <end position="1279"/>
    </location>
</feature>
<feature type="compositionally biased region" description="Pro residues" evidence="8">
    <location>
        <begin position="1021"/>
        <end position="1030"/>
    </location>
</feature>
<dbReference type="FunFam" id="1.10.510.10:FF:000571">
    <property type="entry name" value="Maternal embryonic leucine zipper kinase"/>
    <property type="match status" value="1"/>
</dbReference>
<dbReference type="GO" id="GO:0004674">
    <property type="term" value="F:protein serine/threonine kinase activity"/>
    <property type="evidence" value="ECO:0007669"/>
    <property type="project" value="UniProtKB-EC"/>
</dbReference>
<comment type="catalytic activity">
    <reaction evidence="6">
        <text>L-seryl-[protein] + ATP = O-phospho-L-seryl-[protein] + ADP + H(+)</text>
        <dbReference type="Rhea" id="RHEA:17989"/>
        <dbReference type="Rhea" id="RHEA-COMP:9863"/>
        <dbReference type="Rhea" id="RHEA-COMP:11604"/>
        <dbReference type="ChEBI" id="CHEBI:15378"/>
        <dbReference type="ChEBI" id="CHEBI:29999"/>
        <dbReference type="ChEBI" id="CHEBI:30616"/>
        <dbReference type="ChEBI" id="CHEBI:83421"/>
        <dbReference type="ChEBI" id="CHEBI:456216"/>
        <dbReference type="EC" id="2.7.11.1"/>
    </reaction>
</comment>
<evidence type="ECO:0000256" key="5">
    <source>
        <dbReference type="ARBA" id="ARBA00047899"/>
    </source>
</evidence>
<dbReference type="Gene3D" id="3.30.200.20">
    <property type="entry name" value="Phosphorylase Kinase, domain 1"/>
    <property type="match status" value="1"/>
</dbReference>
<reference evidence="11" key="2">
    <citation type="submission" date="2025-09" db="UniProtKB">
        <authorList>
            <consortium name="Ensembl"/>
        </authorList>
    </citation>
    <scope>IDENTIFICATION</scope>
</reference>
<feature type="compositionally biased region" description="Polar residues" evidence="8">
    <location>
        <begin position="846"/>
        <end position="1018"/>
    </location>
</feature>